<evidence type="ECO:0000313" key="2">
    <source>
        <dbReference type="Proteomes" id="UP000712281"/>
    </source>
</evidence>
<sequence length="193" mass="21864">MSCGLVSIDVRAEISIDVEWKISVDGRVASVDGGERVSVNIIGVWVDGGWRESSDDLVLWSIDEERLPLRIERSKLAGSNENSNEIARLRVYIQVHAQQYQKQQGNSTGILIRSCKLGAFNPQGSTFLIDRQQHLFVARFLPTTVDPGTSPVDRHSLTIIDRRHSSSVDRHFPSDIDRYFSPEILSHETWLRH</sequence>
<gene>
    <name evidence="1" type="ORF">F2Q68_00044069</name>
</gene>
<protein>
    <submittedName>
        <fullName evidence="1">Uncharacterized protein</fullName>
    </submittedName>
</protein>
<reference evidence="1" key="1">
    <citation type="submission" date="2019-12" db="EMBL/GenBank/DDBJ databases">
        <title>Genome sequencing and annotation of Brassica cretica.</title>
        <authorList>
            <person name="Studholme D.J."/>
            <person name="Sarris P.F."/>
        </authorList>
    </citation>
    <scope>NUCLEOTIDE SEQUENCE</scope>
    <source>
        <strain evidence="1">PFS-001/15</strain>
        <tissue evidence="1">Leaf</tissue>
    </source>
</reference>
<dbReference type="Proteomes" id="UP000712281">
    <property type="component" value="Unassembled WGS sequence"/>
</dbReference>
<accession>A0A3N6Q3F0</accession>
<name>A0A3N6Q3F0_BRACR</name>
<comment type="caution">
    <text evidence="1">The sequence shown here is derived from an EMBL/GenBank/DDBJ whole genome shotgun (WGS) entry which is preliminary data.</text>
</comment>
<dbReference type="AlphaFoldDB" id="A0A3N6Q3F0"/>
<proteinExistence type="predicted"/>
<evidence type="ECO:0000313" key="1">
    <source>
        <dbReference type="EMBL" id="KAF2606364.1"/>
    </source>
</evidence>
<organism evidence="1 2">
    <name type="scientific">Brassica cretica</name>
    <name type="common">Mustard</name>
    <dbReference type="NCBI Taxonomy" id="69181"/>
    <lineage>
        <taxon>Eukaryota</taxon>
        <taxon>Viridiplantae</taxon>
        <taxon>Streptophyta</taxon>
        <taxon>Embryophyta</taxon>
        <taxon>Tracheophyta</taxon>
        <taxon>Spermatophyta</taxon>
        <taxon>Magnoliopsida</taxon>
        <taxon>eudicotyledons</taxon>
        <taxon>Gunneridae</taxon>
        <taxon>Pentapetalae</taxon>
        <taxon>rosids</taxon>
        <taxon>malvids</taxon>
        <taxon>Brassicales</taxon>
        <taxon>Brassicaceae</taxon>
        <taxon>Brassiceae</taxon>
        <taxon>Brassica</taxon>
    </lineage>
</organism>
<dbReference type="EMBL" id="QGKW02000276">
    <property type="protein sequence ID" value="KAF2606364.1"/>
    <property type="molecule type" value="Genomic_DNA"/>
</dbReference>